<sequence>MKVILLKNVKGVGKEGEVVEVADGYGRNFLIPRGLAKEATEGNLADLKHKKKVEKKKQEKELKEAQDLKARMEKNVFEIKVKAGENGRLFGSVTSSDIAKALKKEGFNVDKRKIELKENIKELGMHKVDVKLHREVTATLKVKVVEA</sequence>
<dbReference type="RefSeq" id="WP_127017624.1">
    <property type="nucleotide sequence ID" value="NZ_CP016379.1"/>
</dbReference>
<dbReference type="OrthoDB" id="9788336at2"/>
<dbReference type="KEGG" id="aft:BBF96_13170"/>
<evidence type="ECO:0000256" key="2">
    <source>
        <dbReference type="ARBA" id="ARBA00022730"/>
    </source>
</evidence>
<dbReference type="FunFam" id="3.10.430.100:FF:000006">
    <property type="entry name" value="50S ribosomal protein L9"/>
    <property type="match status" value="1"/>
</dbReference>
<keyword evidence="2 7" id="KW-0699">rRNA-binding</keyword>
<comment type="similarity">
    <text evidence="1 7">Belongs to the bacterial ribosomal protein bL9 family.</text>
</comment>
<evidence type="ECO:0000313" key="11">
    <source>
        <dbReference type="Proteomes" id="UP000267250"/>
    </source>
</evidence>
<keyword evidence="5 7" id="KW-0687">Ribonucleoprotein</keyword>
<organism evidence="10 11">
    <name type="scientific">Anoxybacter fermentans</name>
    <dbReference type="NCBI Taxonomy" id="1323375"/>
    <lineage>
        <taxon>Bacteria</taxon>
        <taxon>Bacillati</taxon>
        <taxon>Bacillota</taxon>
        <taxon>Clostridia</taxon>
        <taxon>Halanaerobiales</taxon>
        <taxon>Anoxybacter</taxon>
    </lineage>
</organism>
<dbReference type="SUPFAM" id="SSF55658">
    <property type="entry name" value="L9 N-domain-like"/>
    <property type="match status" value="1"/>
</dbReference>
<dbReference type="Gene3D" id="3.40.5.10">
    <property type="entry name" value="Ribosomal protein L9, N-terminal domain"/>
    <property type="match status" value="1"/>
</dbReference>
<dbReference type="SUPFAM" id="SSF55653">
    <property type="entry name" value="Ribosomal protein L9 C-domain"/>
    <property type="match status" value="1"/>
</dbReference>
<dbReference type="InterPro" id="IPR009027">
    <property type="entry name" value="Ribosomal_bL9/RNase_H1_N"/>
</dbReference>
<evidence type="ECO:0000256" key="6">
    <source>
        <dbReference type="ARBA" id="ARBA00035292"/>
    </source>
</evidence>
<accession>A0A3S9T123</accession>
<dbReference type="InterPro" id="IPR020069">
    <property type="entry name" value="Ribosomal_bL9_C"/>
</dbReference>
<keyword evidence="3 7" id="KW-0694">RNA-binding</keyword>
<dbReference type="AlphaFoldDB" id="A0A3S9T123"/>
<dbReference type="InterPro" id="IPR036935">
    <property type="entry name" value="Ribosomal_bL9_N_sf"/>
</dbReference>
<dbReference type="Pfam" id="PF01281">
    <property type="entry name" value="Ribosomal_L9_N"/>
    <property type="match status" value="1"/>
</dbReference>
<evidence type="ECO:0000256" key="7">
    <source>
        <dbReference type="HAMAP-Rule" id="MF_00503"/>
    </source>
</evidence>
<dbReference type="GO" id="GO:1990904">
    <property type="term" value="C:ribonucleoprotein complex"/>
    <property type="evidence" value="ECO:0007669"/>
    <property type="project" value="UniProtKB-KW"/>
</dbReference>
<keyword evidence="8" id="KW-0175">Coiled coil</keyword>
<dbReference type="EMBL" id="CP016379">
    <property type="protein sequence ID" value="AZR74268.1"/>
    <property type="molecule type" value="Genomic_DNA"/>
</dbReference>
<dbReference type="InterPro" id="IPR020594">
    <property type="entry name" value="Ribosomal_bL9_bac/chp"/>
</dbReference>
<evidence type="ECO:0000256" key="4">
    <source>
        <dbReference type="ARBA" id="ARBA00022980"/>
    </source>
</evidence>
<dbReference type="GO" id="GO:0005840">
    <property type="term" value="C:ribosome"/>
    <property type="evidence" value="ECO:0007669"/>
    <property type="project" value="UniProtKB-KW"/>
</dbReference>
<dbReference type="FunFam" id="3.40.5.10:FF:000002">
    <property type="entry name" value="50S ribosomal protein L9"/>
    <property type="match status" value="1"/>
</dbReference>
<reference evidence="10 11" key="1">
    <citation type="submission" date="2016-07" db="EMBL/GenBank/DDBJ databases">
        <title>Genome and transcriptome analysis of iron-reducing fermentative bacteria Anoxybacter fermentans.</title>
        <authorList>
            <person name="Zeng X."/>
            <person name="Shao Z."/>
        </authorList>
    </citation>
    <scope>NUCLEOTIDE SEQUENCE [LARGE SCALE GENOMIC DNA]</scope>
    <source>
        <strain evidence="10 11">DY22613</strain>
    </source>
</reference>
<comment type="function">
    <text evidence="7">Binds to the 23S rRNA.</text>
</comment>
<protein>
    <recommendedName>
        <fullName evidence="6 7">Large ribosomal subunit protein bL9</fullName>
    </recommendedName>
</protein>
<evidence type="ECO:0000256" key="5">
    <source>
        <dbReference type="ARBA" id="ARBA00023274"/>
    </source>
</evidence>
<name>A0A3S9T123_9FIRM</name>
<keyword evidence="4 7" id="KW-0689">Ribosomal protein</keyword>
<gene>
    <name evidence="7" type="primary">rplI</name>
    <name evidence="10" type="ORF">BBF96_13170</name>
</gene>
<dbReference type="Gene3D" id="3.10.430.100">
    <property type="entry name" value="Ribosomal protein L9, C-terminal domain"/>
    <property type="match status" value="1"/>
</dbReference>
<proteinExistence type="inferred from homology"/>
<evidence type="ECO:0000313" key="10">
    <source>
        <dbReference type="EMBL" id="AZR74268.1"/>
    </source>
</evidence>
<dbReference type="PANTHER" id="PTHR21368">
    <property type="entry name" value="50S RIBOSOMAL PROTEIN L9"/>
    <property type="match status" value="1"/>
</dbReference>
<keyword evidence="11" id="KW-1185">Reference proteome</keyword>
<evidence type="ECO:0000256" key="8">
    <source>
        <dbReference type="SAM" id="Coils"/>
    </source>
</evidence>
<dbReference type="InterPro" id="IPR000244">
    <property type="entry name" value="Ribosomal_bL9"/>
</dbReference>
<evidence type="ECO:0000256" key="1">
    <source>
        <dbReference type="ARBA" id="ARBA00010605"/>
    </source>
</evidence>
<evidence type="ECO:0000259" key="9">
    <source>
        <dbReference type="PROSITE" id="PS00651"/>
    </source>
</evidence>
<dbReference type="PROSITE" id="PS00651">
    <property type="entry name" value="RIBOSOMAL_L9"/>
    <property type="match status" value="1"/>
</dbReference>
<dbReference type="GO" id="GO:0006412">
    <property type="term" value="P:translation"/>
    <property type="evidence" value="ECO:0007669"/>
    <property type="project" value="UniProtKB-UniRule"/>
</dbReference>
<feature type="domain" description="Ribosomal protein L9" evidence="9">
    <location>
        <begin position="13"/>
        <end position="40"/>
    </location>
</feature>
<dbReference type="Proteomes" id="UP000267250">
    <property type="component" value="Chromosome"/>
</dbReference>
<dbReference type="NCBIfam" id="TIGR00158">
    <property type="entry name" value="L9"/>
    <property type="match status" value="1"/>
</dbReference>
<dbReference type="HAMAP" id="MF_00503">
    <property type="entry name" value="Ribosomal_bL9"/>
    <property type="match status" value="1"/>
</dbReference>
<dbReference type="Pfam" id="PF03948">
    <property type="entry name" value="Ribosomal_L9_C"/>
    <property type="match status" value="1"/>
</dbReference>
<dbReference type="GO" id="GO:0003735">
    <property type="term" value="F:structural constituent of ribosome"/>
    <property type="evidence" value="ECO:0007669"/>
    <property type="project" value="InterPro"/>
</dbReference>
<dbReference type="InterPro" id="IPR036791">
    <property type="entry name" value="Ribosomal_bL9_C_sf"/>
</dbReference>
<feature type="coiled-coil region" evidence="8">
    <location>
        <begin position="37"/>
        <end position="82"/>
    </location>
</feature>
<dbReference type="GO" id="GO:0019843">
    <property type="term" value="F:rRNA binding"/>
    <property type="evidence" value="ECO:0007669"/>
    <property type="project" value="UniProtKB-UniRule"/>
</dbReference>
<dbReference type="InterPro" id="IPR020070">
    <property type="entry name" value="Ribosomal_bL9_N"/>
</dbReference>
<evidence type="ECO:0000256" key="3">
    <source>
        <dbReference type="ARBA" id="ARBA00022884"/>
    </source>
</evidence>